<name>A0A286TZE9_9BACT</name>
<accession>A0A286TZE9</accession>
<dbReference type="AlphaFoldDB" id="A0A286TZE9"/>
<organism evidence="1 2">
    <name type="scientific">Candidatus Scalindua japonica</name>
    <dbReference type="NCBI Taxonomy" id="1284222"/>
    <lineage>
        <taxon>Bacteria</taxon>
        <taxon>Pseudomonadati</taxon>
        <taxon>Planctomycetota</taxon>
        <taxon>Candidatus Brocadiia</taxon>
        <taxon>Candidatus Brocadiales</taxon>
        <taxon>Candidatus Scalinduaceae</taxon>
        <taxon>Candidatus Scalindua</taxon>
    </lineage>
</organism>
<dbReference type="Proteomes" id="UP000218542">
    <property type="component" value="Unassembled WGS sequence"/>
</dbReference>
<evidence type="ECO:0000313" key="2">
    <source>
        <dbReference type="Proteomes" id="UP000218542"/>
    </source>
</evidence>
<protein>
    <submittedName>
        <fullName evidence="1">Uncharacterized protein</fullName>
    </submittedName>
</protein>
<reference evidence="2" key="1">
    <citation type="journal article" date="2017" name="Environ. Microbiol. Rep.">
        <title>Genetic Diversity of Marine Anaerobic Ammonium-Oxidizing Bacteria as Revealed by Genomic and Proteomic Analyses of 'Candidatus Scalindua japonica'.</title>
        <authorList>
            <person name="Oshiki M."/>
            <person name="Mizuto K."/>
            <person name="Kimura Z."/>
            <person name="Kindaichi T."/>
            <person name="Satoh H."/>
            <person name="Okabe S."/>
        </authorList>
    </citation>
    <scope>NUCLEOTIDE SEQUENCE [LARGE SCALE GENOMIC DNA]</scope>
    <source>
        <strain evidence="2">husup-a2</strain>
    </source>
</reference>
<evidence type="ECO:0000313" key="1">
    <source>
        <dbReference type="EMBL" id="GAX61279.1"/>
    </source>
</evidence>
<sequence length="95" mass="11128">MKEKQCKCYYTDSTYYQGHKKTEFRINQYSSKFPYNQLIIENEITAGYKGKNHDDYLYKQIVIGGNTQVFCGEPSCRYRSKGVTDSVKELHPPQP</sequence>
<proteinExistence type="predicted"/>
<keyword evidence="2" id="KW-1185">Reference proteome</keyword>
<comment type="caution">
    <text evidence="1">The sequence shown here is derived from an EMBL/GenBank/DDBJ whole genome shotgun (WGS) entry which is preliminary data.</text>
</comment>
<gene>
    <name evidence="1" type="ORF">SCALIN_C21_0006</name>
</gene>
<dbReference type="EMBL" id="BAOS01000021">
    <property type="protein sequence ID" value="GAX61279.1"/>
    <property type="molecule type" value="Genomic_DNA"/>
</dbReference>